<dbReference type="SMART" id="SM00116">
    <property type="entry name" value="CBS"/>
    <property type="match status" value="1"/>
</dbReference>
<dbReference type="InterPro" id="IPR046342">
    <property type="entry name" value="CBS_dom_sf"/>
</dbReference>
<dbReference type="SUPFAM" id="SSF54631">
    <property type="entry name" value="CBS-domain pair"/>
    <property type="match status" value="1"/>
</dbReference>
<reference evidence="4" key="1">
    <citation type="journal article" date="2019" name="Int. J. Syst. Evol. Microbiol.">
        <title>The Global Catalogue of Microorganisms (GCM) 10K type strain sequencing project: providing services to taxonomists for standard genome sequencing and annotation.</title>
        <authorList>
            <consortium name="The Broad Institute Genomics Platform"/>
            <consortium name="The Broad Institute Genome Sequencing Center for Infectious Disease"/>
            <person name="Wu L."/>
            <person name="Ma J."/>
        </authorList>
    </citation>
    <scope>NUCLEOTIDE SEQUENCE [LARGE SCALE GENOMIC DNA]</scope>
    <source>
        <strain evidence="4">IBRC-M 10813</strain>
    </source>
</reference>
<feature type="domain" description="CBS" evidence="2">
    <location>
        <begin position="1"/>
        <end position="60"/>
    </location>
</feature>
<dbReference type="InterPro" id="IPR045865">
    <property type="entry name" value="ACT-like_dom_sf"/>
</dbReference>
<dbReference type="InterPro" id="IPR000644">
    <property type="entry name" value="CBS_dom"/>
</dbReference>
<protein>
    <submittedName>
        <fullName evidence="3">HPP family protein</fullName>
    </submittedName>
</protein>
<dbReference type="EMBL" id="JBHSAP010000005">
    <property type="protein sequence ID" value="MFC4075600.1"/>
    <property type="molecule type" value="Genomic_DNA"/>
</dbReference>
<keyword evidence="4" id="KW-1185">Reference proteome</keyword>
<evidence type="ECO:0000259" key="2">
    <source>
        <dbReference type="PROSITE" id="PS51371"/>
    </source>
</evidence>
<dbReference type="Gene3D" id="3.10.580.10">
    <property type="entry name" value="CBS-domain"/>
    <property type="match status" value="1"/>
</dbReference>
<dbReference type="Proteomes" id="UP001595843">
    <property type="component" value="Unassembled WGS sequence"/>
</dbReference>
<dbReference type="PROSITE" id="PS51371">
    <property type="entry name" value="CBS"/>
    <property type="match status" value="1"/>
</dbReference>
<evidence type="ECO:0000313" key="4">
    <source>
        <dbReference type="Proteomes" id="UP001595843"/>
    </source>
</evidence>
<evidence type="ECO:0000256" key="1">
    <source>
        <dbReference type="PROSITE-ProRule" id="PRU00703"/>
    </source>
</evidence>
<evidence type="ECO:0000313" key="3">
    <source>
        <dbReference type="EMBL" id="MFC4075600.1"/>
    </source>
</evidence>
<proteinExistence type="predicted"/>
<gene>
    <name evidence="3" type="ORF">ACFOUO_02115</name>
</gene>
<dbReference type="SUPFAM" id="SSF55021">
    <property type="entry name" value="ACT-like"/>
    <property type="match status" value="1"/>
</dbReference>
<sequence length="204" mass="22585">MTPREELVTVTPDCTITEVIRRMKLHALDSVPVVDQHDRFLGLTGYGRILKSLLRQENPSSISLLQQVADAVEKMEPVSVDGDFEEVLPVIVRYPFVPITDEDGIFLGIAKISNIESALSLAFGTGLRGTRLLIGVFMDQPRLLERILASLKSYNVNIISLATFDAGDTAARRILLKLSPSSHTRDIVKNLNEQGFRVLSVKEA</sequence>
<dbReference type="Pfam" id="PF00571">
    <property type="entry name" value="CBS"/>
    <property type="match status" value="1"/>
</dbReference>
<keyword evidence="1" id="KW-0129">CBS domain</keyword>
<organism evidence="3 4">
    <name type="scientific">Salinithrix halophila</name>
    <dbReference type="NCBI Taxonomy" id="1485204"/>
    <lineage>
        <taxon>Bacteria</taxon>
        <taxon>Bacillati</taxon>
        <taxon>Bacillota</taxon>
        <taxon>Bacilli</taxon>
        <taxon>Bacillales</taxon>
        <taxon>Thermoactinomycetaceae</taxon>
        <taxon>Salinithrix</taxon>
    </lineage>
</organism>
<accession>A0ABV8JBD5</accession>
<name>A0ABV8JBD5_9BACL</name>
<comment type="caution">
    <text evidence="3">The sequence shown here is derived from an EMBL/GenBank/DDBJ whole genome shotgun (WGS) entry which is preliminary data.</text>
</comment>